<dbReference type="CDD" id="cd17631">
    <property type="entry name" value="FACL_FadD13-like"/>
    <property type="match status" value="1"/>
</dbReference>
<protein>
    <submittedName>
        <fullName evidence="5">Long-chain-fatty-acid--CoA ligase</fullName>
    </submittedName>
</protein>
<keyword evidence="6" id="KW-1185">Reference proteome</keyword>
<dbReference type="InterPro" id="IPR025110">
    <property type="entry name" value="AMP-bd_C"/>
</dbReference>
<dbReference type="PANTHER" id="PTHR43767">
    <property type="entry name" value="LONG-CHAIN-FATTY-ACID--COA LIGASE"/>
    <property type="match status" value="1"/>
</dbReference>
<dbReference type="AlphaFoldDB" id="A0A5N0UYU7"/>
<dbReference type="Pfam" id="PF13193">
    <property type="entry name" value="AMP-binding_C"/>
    <property type="match status" value="1"/>
</dbReference>
<evidence type="ECO:0000259" key="4">
    <source>
        <dbReference type="Pfam" id="PF13193"/>
    </source>
</evidence>
<dbReference type="NCBIfam" id="NF004837">
    <property type="entry name" value="PRK06187.1"/>
    <property type="match status" value="1"/>
</dbReference>
<dbReference type="PROSITE" id="PS00455">
    <property type="entry name" value="AMP_BINDING"/>
    <property type="match status" value="1"/>
</dbReference>
<feature type="domain" description="AMP-dependent synthetase/ligase" evidence="3">
    <location>
        <begin position="11"/>
        <end position="362"/>
    </location>
</feature>
<evidence type="ECO:0000256" key="2">
    <source>
        <dbReference type="ARBA" id="ARBA00022598"/>
    </source>
</evidence>
<reference evidence="5" key="1">
    <citation type="submission" date="2019-09" db="EMBL/GenBank/DDBJ databases">
        <authorList>
            <person name="Teo W.F.A."/>
            <person name="Duangmal K."/>
        </authorList>
    </citation>
    <scope>NUCLEOTIDE SEQUENCE [LARGE SCALE GENOMIC DNA]</scope>
    <source>
        <strain evidence="5">K81G1</strain>
    </source>
</reference>
<dbReference type="FunFam" id="3.30.300.30:FF:000008">
    <property type="entry name" value="2,3-dihydroxybenzoate-AMP ligase"/>
    <property type="match status" value="1"/>
</dbReference>
<dbReference type="Gene3D" id="3.30.300.30">
    <property type="match status" value="1"/>
</dbReference>
<evidence type="ECO:0000259" key="3">
    <source>
        <dbReference type="Pfam" id="PF00501"/>
    </source>
</evidence>
<dbReference type="SUPFAM" id="SSF56801">
    <property type="entry name" value="Acetyl-CoA synthetase-like"/>
    <property type="match status" value="1"/>
</dbReference>
<dbReference type="InterPro" id="IPR042099">
    <property type="entry name" value="ANL_N_sf"/>
</dbReference>
<dbReference type="GO" id="GO:0016878">
    <property type="term" value="F:acid-thiol ligase activity"/>
    <property type="evidence" value="ECO:0007669"/>
    <property type="project" value="UniProtKB-ARBA"/>
</dbReference>
<evidence type="ECO:0000313" key="5">
    <source>
        <dbReference type="EMBL" id="KAA9156918.1"/>
    </source>
</evidence>
<dbReference type="InterPro" id="IPR020845">
    <property type="entry name" value="AMP-binding_CS"/>
</dbReference>
<accession>A0A5N0UYU7</accession>
<dbReference type="EMBL" id="VMNW02000045">
    <property type="protein sequence ID" value="KAA9156918.1"/>
    <property type="molecule type" value="Genomic_DNA"/>
</dbReference>
<evidence type="ECO:0000313" key="6">
    <source>
        <dbReference type="Proteomes" id="UP000319769"/>
    </source>
</evidence>
<dbReference type="InterPro" id="IPR000873">
    <property type="entry name" value="AMP-dep_synth/lig_dom"/>
</dbReference>
<feature type="domain" description="AMP-binding enzyme C-terminal" evidence="4">
    <location>
        <begin position="412"/>
        <end position="486"/>
    </location>
</feature>
<dbReference type="PANTHER" id="PTHR43767:SF1">
    <property type="entry name" value="NONRIBOSOMAL PEPTIDE SYNTHASE PES1 (EUROFUNG)-RELATED"/>
    <property type="match status" value="1"/>
</dbReference>
<dbReference type="InterPro" id="IPR050237">
    <property type="entry name" value="ATP-dep_AMP-bd_enzyme"/>
</dbReference>
<keyword evidence="2 5" id="KW-0436">Ligase</keyword>
<dbReference type="RefSeq" id="WP_144762421.1">
    <property type="nucleotide sequence ID" value="NZ_VMNW02000045.1"/>
</dbReference>
<gene>
    <name evidence="5" type="ORF">FPZ12_026225</name>
</gene>
<dbReference type="Proteomes" id="UP000319769">
    <property type="component" value="Unassembled WGS sequence"/>
</dbReference>
<dbReference type="Pfam" id="PF00501">
    <property type="entry name" value="AMP-binding"/>
    <property type="match status" value="1"/>
</dbReference>
<proteinExistence type="inferred from homology"/>
<evidence type="ECO:0000256" key="1">
    <source>
        <dbReference type="ARBA" id="ARBA00006432"/>
    </source>
</evidence>
<dbReference type="InterPro" id="IPR045851">
    <property type="entry name" value="AMP-bd_C_sf"/>
</dbReference>
<comment type="caution">
    <text evidence="5">The sequence shown here is derived from an EMBL/GenBank/DDBJ whole genome shotgun (WGS) entry which is preliminary data.</text>
</comment>
<name>A0A5N0UYU7_9PSEU</name>
<sequence length="497" mass="53092">MDGAHWCDHLTRHAFTRPDATAVRFEGRSFSWRELHRRVRALAGWLSGRGVGRGDRVAILMTNRPEFLETLIAANALGAIAVPVNFRLAPAEIAYILGDSGASVLITDPGLEDQAREAAGAGLTVLVTGESYEDVIAAGAVPPEVTIAEADTALIMYTSGTTGRPKGAMLSHLNLLLQSLTVIRAWRLHGDDEVYLCGSPLFHIGALGGVAPLVLIGGTTVIMPSGSFDAPGTLDLLESEQVTSTFLVPAQWQLLCADPATRERARTLRTVSWGAAPATVDLLRRMGSTFPGAAIVALFGQTEMSPVTCVLEGTDAERKIGSVGKPVPTVAARVVDETMRDLPPGEIGEIVYRGPGTMSGYWNNPEATAEAFEGGWFHSGDLVRVDDEGFVYVVDRKKDMIISGGENIYCAEVENVLADHPGVGDVAVIGIKHERWGETPLAVVVPAGSAPTLDELTAWCRDKLASYKRPTALEVVDALPRNASGKVVKHELRARFS</sequence>
<dbReference type="OrthoDB" id="3172305at2"/>
<comment type="similarity">
    <text evidence="1">Belongs to the ATP-dependent AMP-binding enzyme family.</text>
</comment>
<organism evidence="5 6">
    <name type="scientific">Amycolatopsis acidicola</name>
    <dbReference type="NCBI Taxonomy" id="2596893"/>
    <lineage>
        <taxon>Bacteria</taxon>
        <taxon>Bacillati</taxon>
        <taxon>Actinomycetota</taxon>
        <taxon>Actinomycetes</taxon>
        <taxon>Pseudonocardiales</taxon>
        <taxon>Pseudonocardiaceae</taxon>
        <taxon>Amycolatopsis</taxon>
    </lineage>
</organism>
<dbReference type="Gene3D" id="3.40.50.12780">
    <property type="entry name" value="N-terminal domain of ligase-like"/>
    <property type="match status" value="1"/>
</dbReference>